<evidence type="ECO:0000313" key="2">
    <source>
        <dbReference type="EMBL" id="MEX4005753.1"/>
    </source>
</evidence>
<accession>A0ABV3WM88</accession>
<dbReference type="Pfam" id="PF01553">
    <property type="entry name" value="Acyltransferase"/>
    <property type="match status" value="1"/>
</dbReference>
<reference evidence="2 3" key="1">
    <citation type="submission" date="2024-01" db="EMBL/GenBank/DDBJ databases">
        <title>New evidence supports the origin of RcGTA from prophage.</title>
        <authorList>
            <person name="Xu Y."/>
            <person name="Liu B."/>
            <person name="Chen F."/>
        </authorList>
    </citation>
    <scope>NUCLEOTIDE SEQUENCE [LARGE SCALE GENOMIC DNA]</scope>
    <source>
        <strain evidence="2 3">CBW1107-2</strain>
    </source>
</reference>
<keyword evidence="2" id="KW-0012">Acyltransferase</keyword>
<dbReference type="EMBL" id="JAZHFV010000001">
    <property type="protein sequence ID" value="MEX4005753.1"/>
    <property type="molecule type" value="Genomic_DNA"/>
</dbReference>
<feature type="domain" description="Phospholipid/glycerol acyltransferase" evidence="1">
    <location>
        <begin position="96"/>
        <end position="218"/>
    </location>
</feature>
<dbReference type="Proteomes" id="UP001559025">
    <property type="component" value="Unassembled WGS sequence"/>
</dbReference>
<dbReference type="SMART" id="SM00563">
    <property type="entry name" value="PlsC"/>
    <property type="match status" value="1"/>
</dbReference>
<keyword evidence="3" id="KW-1185">Reference proteome</keyword>
<proteinExistence type="predicted"/>
<evidence type="ECO:0000313" key="3">
    <source>
        <dbReference type="Proteomes" id="UP001559025"/>
    </source>
</evidence>
<evidence type="ECO:0000259" key="1">
    <source>
        <dbReference type="SMART" id="SM00563"/>
    </source>
</evidence>
<dbReference type="GO" id="GO:0016746">
    <property type="term" value="F:acyltransferase activity"/>
    <property type="evidence" value="ECO:0007669"/>
    <property type="project" value="UniProtKB-KW"/>
</dbReference>
<sequence length="293" mass="32282">MPGSVVSALENERAGSQVKHIVDQLIAERATRLSRSPLWPVLRPIIYRTFHYRQAVSMANDIGPMSGWDAFDYLSRLLSLDVTATGTENLPKEGAFILAPSHPTGIADGIAVFDLLKGCRPDMAIFANRDALRVAAGFRDLIIPVEWRQGEKSHSKSRDTLAMTARAFGDGKAVVLFPSGRIAYWNEGKLTERPWQGSVVALARRFGVPVVPARLTARNSGLFYLLSKYSTELRDMTVFHELLNKKQDAFRITIGKPIAPDLLDGEPGEVAALLQQHTVEKMAADPAAIFTRS</sequence>
<dbReference type="SUPFAM" id="SSF69593">
    <property type="entry name" value="Glycerol-3-phosphate (1)-acyltransferase"/>
    <property type="match status" value="1"/>
</dbReference>
<name>A0ABV3WM88_9HYPH</name>
<organism evidence="2 3">
    <name type="scientific">Neoaquamicrobium sediminum</name>
    <dbReference type="NCBI Taxonomy" id="1849104"/>
    <lineage>
        <taxon>Bacteria</taxon>
        <taxon>Pseudomonadati</taxon>
        <taxon>Pseudomonadota</taxon>
        <taxon>Alphaproteobacteria</taxon>
        <taxon>Hyphomicrobiales</taxon>
        <taxon>Phyllobacteriaceae</taxon>
        <taxon>Neoaquamicrobium</taxon>
    </lineage>
</organism>
<keyword evidence="2" id="KW-0808">Transferase</keyword>
<protein>
    <submittedName>
        <fullName evidence="2">1-acyl-sn-glycerol-3-phosphate acyltransferase</fullName>
    </submittedName>
</protein>
<comment type="caution">
    <text evidence="2">The sequence shown here is derived from an EMBL/GenBank/DDBJ whole genome shotgun (WGS) entry which is preliminary data.</text>
</comment>
<dbReference type="InterPro" id="IPR002123">
    <property type="entry name" value="Plipid/glycerol_acylTrfase"/>
</dbReference>
<gene>
    <name evidence="2" type="ORF">V1479_00470</name>
</gene>